<evidence type="ECO:0000313" key="2">
    <source>
        <dbReference type="Proteomes" id="UP001143856"/>
    </source>
</evidence>
<dbReference type="Proteomes" id="UP001143856">
    <property type="component" value="Unassembled WGS sequence"/>
</dbReference>
<dbReference type="EMBL" id="JAPDGR010001546">
    <property type="protein sequence ID" value="KAJ2981592.1"/>
    <property type="molecule type" value="Genomic_DNA"/>
</dbReference>
<name>A0ACC1NQI6_9PEZI</name>
<keyword evidence="2" id="KW-1185">Reference proteome</keyword>
<comment type="caution">
    <text evidence="1">The sequence shown here is derived from an EMBL/GenBank/DDBJ whole genome shotgun (WGS) entry which is preliminary data.</text>
</comment>
<sequence length="928" mass="99560">MSPRRTKKRRVSSEDKQSQDGNGSPARQGSASPSQQQPVPLSLQPSPIITARSPSPVIEQSTPTGLGIRDAPQASQALQHTPDANNSTHYHAPVPRMPRNEASQDDYIRSLTRQALLAPRNRQPMYDDARDYLTPEQQQHLRDVPGLRPMGHVSTSFHPPARRLSHPYRRPLPSGPLGRHSSNVRRGLHRVGGGSSYSFRPDIRDPVARSRASFLPNLHDGADDETPDAASIPRAIIMNDNYDVLNPDIMARVAQQCEDPTYRNTSQAIATYHQLEMADDLHYSGKWKGRFMVNQSSIFEHHNAPQSRPETQGNDLARTDRRLRFRLVQFSDGETGWVKVFDSNLCVRTSSMQCPPAEYENTLDLYKYFFARAPGNPSIERYAQLVAPGYIDDSPAAIAANQQIVGMLPGADSRRAALRVATEAQASSAEALAAPHFIPTVTFNDSVSSDANTPPGRPLLANNDIASGSTTAPPSIPHASMDSGATGTHPGQVGILPNQGGVFSRSFAYDNTLLLGNTNLNPGTATSGPSHLNYTGAYPNSNNVYWASGTGPSAANTSALMTPPVDPSISWGVGDSHFGYANAAANPANAPGSLLASPNPFMGSTLQSPTASQFTFFTPDMTPTPTSSYYGHLYTTSNPGMTSNTAMVPGAPMAPVSSMDWAPRYPGSSYALNAVASANAPNLGAVTTETHAEDIDTTFCQFVNFEPGAASNATASNPTGVAYPPGNDPPSNSTQHSGNTPCNCNNTLPESLQSGGNGDHDDYNRPENEHEINDGNEPDDEHEPDDGDESVSGVPNSGMGFTSNPSVIPLGPHGGQLPPNFSSLPTALSYSNNRSLGDNQTFATSFSGSFSSGFPNPIVGRLQEDYEDDYEGDLGSPSDHDEEAEWRFDGKGEAEDEWDLSFDEKVYKTKNTQGHKKPKGDGDAEGAV</sequence>
<protein>
    <submittedName>
        <fullName evidence="1">Uncharacterized protein</fullName>
    </submittedName>
</protein>
<accession>A0ACC1NQI6</accession>
<evidence type="ECO:0000313" key="1">
    <source>
        <dbReference type="EMBL" id="KAJ2981592.1"/>
    </source>
</evidence>
<reference evidence="1" key="1">
    <citation type="submission" date="2022-10" db="EMBL/GenBank/DDBJ databases">
        <title>Genome Sequence of Xylaria curta.</title>
        <authorList>
            <person name="Buettner E."/>
        </authorList>
    </citation>
    <scope>NUCLEOTIDE SEQUENCE</scope>
    <source>
        <strain evidence="1">Babe10</strain>
    </source>
</reference>
<gene>
    <name evidence="1" type="ORF">NUW58_g6653</name>
</gene>
<organism evidence="1 2">
    <name type="scientific">Xylaria curta</name>
    <dbReference type="NCBI Taxonomy" id="42375"/>
    <lineage>
        <taxon>Eukaryota</taxon>
        <taxon>Fungi</taxon>
        <taxon>Dikarya</taxon>
        <taxon>Ascomycota</taxon>
        <taxon>Pezizomycotina</taxon>
        <taxon>Sordariomycetes</taxon>
        <taxon>Xylariomycetidae</taxon>
        <taxon>Xylariales</taxon>
        <taxon>Xylariaceae</taxon>
        <taxon>Xylaria</taxon>
    </lineage>
</organism>
<proteinExistence type="predicted"/>